<evidence type="ECO:0000256" key="1">
    <source>
        <dbReference type="ARBA" id="ARBA00022450"/>
    </source>
</evidence>
<comment type="similarity">
    <text evidence="3">Belongs to the NRP synthetase family.</text>
</comment>
<dbReference type="InterPro" id="IPR020845">
    <property type="entry name" value="AMP-binding_CS"/>
</dbReference>
<dbReference type="EMBL" id="CP089277">
    <property type="protein sequence ID" value="USP78015.1"/>
    <property type="molecule type" value="Genomic_DNA"/>
</dbReference>
<evidence type="ECO:0000313" key="6">
    <source>
        <dbReference type="Proteomes" id="UP001056012"/>
    </source>
</evidence>
<dbReference type="Gene3D" id="3.30.300.30">
    <property type="match status" value="1"/>
</dbReference>
<dbReference type="InterPro" id="IPR009081">
    <property type="entry name" value="PP-bd_ACP"/>
</dbReference>
<dbReference type="Proteomes" id="UP001056012">
    <property type="component" value="Chromosome 4"/>
</dbReference>
<dbReference type="InterPro" id="IPR036291">
    <property type="entry name" value="NAD(P)-bd_dom_sf"/>
</dbReference>
<dbReference type="InterPro" id="IPR045851">
    <property type="entry name" value="AMP-bd_C_sf"/>
</dbReference>
<dbReference type="SUPFAM" id="SSF51735">
    <property type="entry name" value="NAD(P)-binding Rossmann-fold domains"/>
    <property type="match status" value="1"/>
</dbReference>
<dbReference type="VEuPathDB" id="FungiDB:yc1106_05289"/>
<dbReference type="Pfam" id="PF00501">
    <property type="entry name" value="AMP-binding"/>
    <property type="match status" value="1"/>
</dbReference>
<protein>
    <recommendedName>
        <fullName evidence="4">Carrier domain-containing protein</fullName>
    </recommendedName>
</protein>
<feature type="domain" description="Carrier" evidence="4">
    <location>
        <begin position="520"/>
        <end position="595"/>
    </location>
</feature>
<dbReference type="Gene3D" id="1.10.1200.10">
    <property type="entry name" value="ACP-like"/>
    <property type="match status" value="1"/>
</dbReference>
<dbReference type="Pfam" id="PF00550">
    <property type="entry name" value="PP-binding"/>
    <property type="match status" value="1"/>
</dbReference>
<dbReference type="Gene3D" id="3.40.50.720">
    <property type="entry name" value="NAD(P)-binding Rossmann-like Domain"/>
    <property type="match status" value="1"/>
</dbReference>
<sequence>MQRKNLYNAFNDQAMRSPCALAVNEGDICLSYKQLKCLAESVAQLLLDQGLEDNEVVGIRYGPGVHQILCQIGVSLANGVCFPVDPSLPEARIEQLFRQARVRYAFSYDGFKGYVETSSQIGLVAEGSSSPKLHQSTTTEEPNSVDGHVTHILHTSGTTGKPKLVQITGSAILHLASSTDVTPLRSNDKTLCLNNPSFDLSLFEVWVSLLSGAEIIVAPKTVTLDGSELQDFISRKGATVGFLSTSHFHLIAFNYPQAFSSLRLLLVAGSALNPAAIKNVLKNNPPQQVWNAYGPTEATTFVTLHLIDHQEAEMTQVAIGKAVGDMQVILLNKDGRRITKEEELGEICISGPGLSIGYLDGTEEDQRRFLNISNASESEGNRPLLFKTGDLGYFRKRAPGVLVYVGRNDRQIKHNNYRVEPSEIESTFIQSQMVQDVCVLHVKASDSKSGPLLVACVLSQEDDMNKITDLREYGLEHLPAYMVPDQIIYLEEFPLNSRGKIDYAALENEVSNKLSSNNTRTQGDTRSMLEKIWRDVLGIHAAHEDDDFFDLGATSLQAADLTVKIRQNFGKFISLQDLYNNSRFGETLRFIESANNGEATEKIALIERLKTDSYLADDIIPSSGSISTVTGIDETHIFLTGATGFLGSYFLKHLSCTVATKSRVTCLIRSRNNLSAKARLREALRKYDLWDDKIEAHVSVVDGDLATHHFGLADEEHSRLARSVSVIYHFGAHVNFCQPYQTHFEANVLGTKNVLDFASNGMPKTIHYASTIDAWGATGLVNGTKSLLEDEALEPHIQGPLHDTGYSQSQWVAESLMRRARDRGFLVSIYRLGTVICDSERGAGNPNDFFARVAMGSVKLGVFPLIEDLRWEYVTVDYACAAIYHISRSSLNVGRSYSIVSPDPKQSVSLERTGKLLHEAGYPVKLVPYQEWVKAVSEDENLNDSPLLALMPLLREPVLGELTRFETSQKTPIYRTDNTKKALTDAVDIIYVPLSADMFRRMFYFWVKKGYYAA</sequence>
<proteinExistence type="inferred from homology"/>
<dbReference type="Pfam" id="PF13193">
    <property type="entry name" value="AMP-binding_C"/>
    <property type="match status" value="1"/>
</dbReference>
<evidence type="ECO:0000259" key="4">
    <source>
        <dbReference type="PROSITE" id="PS50075"/>
    </source>
</evidence>
<evidence type="ECO:0000256" key="3">
    <source>
        <dbReference type="ARBA" id="ARBA00029454"/>
    </source>
</evidence>
<dbReference type="PANTHER" id="PTHR44845:SF6">
    <property type="entry name" value="BETA-ALANINE-ACTIVATING ENZYME"/>
    <property type="match status" value="1"/>
</dbReference>
<dbReference type="InterPro" id="IPR013120">
    <property type="entry name" value="FAR_NAD-bd"/>
</dbReference>
<dbReference type="Pfam" id="PF07993">
    <property type="entry name" value="NAD_binding_4"/>
    <property type="match status" value="1"/>
</dbReference>
<dbReference type="Gene3D" id="3.40.50.12780">
    <property type="entry name" value="N-terminal domain of ligase-like"/>
    <property type="match status" value="1"/>
</dbReference>
<evidence type="ECO:0000313" key="5">
    <source>
        <dbReference type="EMBL" id="USP78015.1"/>
    </source>
</evidence>
<dbReference type="PROSITE" id="PS50075">
    <property type="entry name" value="CARRIER"/>
    <property type="match status" value="1"/>
</dbReference>
<keyword evidence="6" id="KW-1185">Reference proteome</keyword>
<dbReference type="CDD" id="cd05930">
    <property type="entry name" value="A_NRPS"/>
    <property type="match status" value="1"/>
</dbReference>
<dbReference type="InterPro" id="IPR010080">
    <property type="entry name" value="Thioester_reductase-like_dom"/>
</dbReference>
<dbReference type="InterPro" id="IPR025110">
    <property type="entry name" value="AMP-bd_C"/>
</dbReference>
<dbReference type="SUPFAM" id="SSF56801">
    <property type="entry name" value="Acetyl-CoA synthetase-like"/>
    <property type="match status" value="1"/>
</dbReference>
<dbReference type="InterPro" id="IPR000873">
    <property type="entry name" value="AMP-dep_synth/lig_dom"/>
</dbReference>
<gene>
    <name evidence="5" type="ORF">yc1106_05289</name>
</gene>
<name>A0A9Q8Z991_CURCL</name>
<keyword evidence="2" id="KW-0597">Phosphoprotein</keyword>
<dbReference type="CDD" id="cd05235">
    <property type="entry name" value="SDR_e1"/>
    <property type="match status" value="1"/>
</dbReference>
<dbReference type="InterPro" id="IPR042099">
    <property type="entry name" value="ANL_N_sf"/>
</dbReference>
<accession>A0A9Q8Z991</accession>
<keyword evidence="1" id="KW-0596">Phosphopantetheine</keyword>
<evidence type="ECO:0000256" key="2">
    <source>
        <dbReference type="ARBA" id="ARBA00022553"/>
    </source>
</evidence>
<dbReference type="PROSITE" id="PS00455">
    <property type="entry name" value="AMP_BINDING"/>
    <property type="match status" value="1"/>
</dbReference>
<dbReference type="InterPro" id="IPR036736">
    <property type="entry name" value="ACP-like_sf"/>
</dbReference>
<dbReference type="SUPFAM" id="SSF47336">
    <property type="entry name" value="ACP-like"/>
    <property type="match status" value="1"/>
</dbReference>
<dbReference type="OrthoDB" id="416786at2759"/>
<dbReference type="NCBIfam" id="TIGR01746">
    <property type="entry name" value="Thioester-redct"/>
    <property type="match status" value="1"/>
</dbReference>
<dbReference type="AlphaFoldDB" id="A0A9Q8Z991"/>
<dbReference type="PANTHER" id="PTHR44845">
    <property type="entry name" value="CARRIER DOMAIN-CONTAINING PROTEIN"/>
    <property type="match status" value="1"/>
</dbReference>
<organism evidence="5 6">
    <name type="scientific">Curvularia clavata</name>
    <dbReference type="NCBI Taxonomy" id="95742"/>
    <lineage>
        <taxon>Eukaryota</taxon>
        <taxon>Fungi</taxon>
        <taxon>Dikarya</taxon>
        <taxon>Ascomycota</taxon>
        <taxon>Pezizomycotina</taxon>
        <taxon>Dothideomycetes</taxon>
        <taxon>Pleosporomycetidae</taxon>
        <taxon>Pleosporales</taxon>
        <taxon>Pleosporineae</taxon>
        <taxon>Pleosporaceae</taxon>
        <taxon>Curvularia</taxon>
    </lineage>
</organism>
<reference evidence="5" key="1">
    <citation type="submission" date="2021-12" db="EMBL/GenBank/DDBJ databases">
        <title>Curvularia clavata genome.</title>
        <authorList>
            <person name="Cao Y."/>
        </authorList>
    </citation>
    <scope>NUCLEOTIDE SEQUENCE</scope>
    <source>
        <strain evidence="5">Yc1106</strain>
    </source>
</reference>